<dbReference type="OMA" id="EMMNIEL"/>
<reference evidence="1" key="1">
    <citation type="submission" date="2021-01" db="EMBL/GenBank/DDBJ databases">
        <authorList>
            <consortium name="Genoscope - CEA"/>
            <person name="William W."/>
        </authorList>
    </citation>
    <scope>NUCLEOTIDE SEQUENCE</scope>
</reference>
<gene>
    <name evidence="1" type="ORF">PPRIM_AZ9-3.1.T0040502</name>
</gene>
<dbReference type="AlphaFoldDB" id="A0A8S1JYM6"/>
<evidence type="ECO:0000313" key="1">
    <source>
        <dbReference type="EMBL" id="CAD8043278.1"/>
    </source>
</evidence>
<name>A0A8S1JYM6_PARPR</name>
<protein>
    <submittedName>
        <fullName evidence="1">Uncharacterized protein</fullName>
    </submittedName>
</protein>
<sequence>MLGNTQYFKKIHDAVYKLLYGQPKKLIARSLEGPIVWPFFQRSLEIEKLKHFISYEENIFKQQVNSKNTVFVVGAKGIGKSWFLRNTCKNSIIIDNTHINFQSFFFQMRMEIIRYVSEQKLVTNKEILQIALRKYLPQYLDIYFNQFIRDQLSENIKQELQVNVNQGNQLTKLDWDSGELEFWEEDAKQIQMNSSHSLNVENNFFQLAKLIYKDEECIGCLNLMMDLIQQIEIDKIDNPIKINSTIAAQQQIDFLFDVLNYVSGFDKSSNKKHQISLVLMNIDKLLEYYKYDAETIDFFDHLILRTYNPYGIRNHFPLVIESSNSKFFNRDMMEMMNIELNTVLHLDISDINKEQIKSQIDGIFTQEEIDQIYERLGGSLQVWHQLTKQAVTNDEFDMEKWFESFSKLEYNKFNYLMNMTLINNEISHQLDNNHVDANIYRMMKALHYFNGKMFTGTYYADMVLMESPIIHALQQENVLYHPKYISNLYFTYKYYNNFCREYLQRKKKQIKFWPEEEKDVDLFVSAFKLERKKRGEYLVQVTDEPRKYIYDDIRKEERPYHEYYV</sequence>
<organism evidence="1 2">
    <name type="scientific">Paramecium primaurelia</name>
    <dbReference type="NCBI Taxonomy" id="5886"/>
    <lineage>
        <taxon>Eukaryota</taxon>
        <taxon>Sar</taxon>
        <taxon>Alveolata</taxon>
        <taxon>Ciliophora</taxon>
        <taxon>Intramacronucleata</taxon>
        <taxon>Oligohymenophorea</taxon>
        <taxon>Peniculida</taxon>
        <taxon>Parameciidae</taxon>
        <taxon>Paramecium</taxon>
    </lineage>
</organism>
<dbReference type="EMBL" id="CAJJDM010000001">
    <property type="protein sequence ID" value="CAD8043278.1"/>
    <property type="molecule type" value="Genomic_DNA"/>
</dbReference>
<keyword evidence="2" id="KW-1185">Reference proteome</keyword>
<comment type="caution">
    <text evidence="1">The sequence shown here is derived from an EMBL/GenBank/DDBJ whole genome shotgun (WGS) entry which is preliminary data.</text>
</comment>
<evidence type="ECO:0000313" key="2">
    <source>
        <dbReference type="Proteomes" id="UP000688137"/>
    </source>
</evidence>
<dbReference type="Proteomes" id="UP000688137">
    <property type="component" value="Unassembled WGS sequence"/>
</dbReference>
<proteinExistence type="predicted"/>
<accession>A0A8S1JYM6</accession>